<dbReference type="Proteomes" id="UP001630127">
    <property type="component" value="Unassembled WGS sequence"/>
</dbReference>
<accession>A0ABD3AT61</accession>
<gene>
    <name evidence="1" type="ORF">ACH5RR_002852</name>
</gene>
<dbReference type="EMBL" id="JBJUIK010000002">
    <property type="protein sequence ID" value="KAL3534391.1"/>
    <property type="molecule type" value="Genomic_DNA"/>
</dbReference>
<evidence type="ECO:0008006" key="3">
    <source>
        <dbReference type="Google" id="ProtNLM"/>
    </source>
</evidence>
<evidence type="ECO:0000313" key="1">
    <source>
        <dbReference type="EMBL" id="KAL3534391.1"/>
    </source>
</evidence>
<dbReference type="AlphaFoldDB" id="A0ABD3AT61"/>
<proteinExistence type="predicted"/>
<evidence type="ECO:0000313" key="2">
    <source>
        <dbReference type="Proteomes" id="UP001630127"/>
    </source>
</evidence>
<comment type="caution">
    <text evidence="1">The sequence shown here is derived from an EMBL/GenBank/DDBJ whole genome shotgun (WGS) entry which is preliminary data.</text>
</comment>
<protein>
    <recommendedName>
        <fullName evidence="3">Chromo domain-containing protein</fullName>
    </recommendedName>
</protein>
<sequence>MQSYEQDRVAQEHISELLLKPGDVTEWQYLNGLFKYKERIYIGEPGEIKGEVGKNPMAILARQTDKWGKVVGVQWLVQWEMNNEENATWE</sequence>
<organism evidence="1 2">
    <name type="scientific">Cinchona calisaya</name>
    <dbReference type="NCBI Taxonomy" id="153742"/>
    <lineage>
        <taxon>Eukaryota</taxon>
        <taxon>Viridiplantae</taxon>
        <taxon>Streptophyta</taxon>
        <taxon>Embryophyta</taxon>
        <taxon>Tracheophyta</taxon>
        <taxon>Spermatophyta</taxon>
        <taxon>Magnoliopsida</taxon>
        <taxon>eudicotyledons</taxon>
        <taxon>Gunneridae</taxon>
        <taxon>Pentapetalae</taxon>
        <taxon>asterids</taxon>
        <taxon>lamiids</taxon>
        <taxon>Gentianales</taxon>
        <taxon>Rubiaceae</taxon>
        <taxon>Cinchonoideae</taxon>
        <taxon>Cinchoneae</taxon>
        <taxon>Cinchona</taxon>
    </lineage>
</organism>
<keyword evidence="2" id="KW-1185">Reference proteome</keyword>
<reference evidence="1 2" key="1">
    <citation type="submission" date="2024-11" db="EMBL/GenBank/DDBJ databases">
        <title>A near-complete genome assembly of Cinchona calisaya.</title>
        <authorList>
            <person name="Lian D.C."/>
            <person name="Zhao X.W."/>
            <person name="Wei L."/>
        </authorList>
    </citation>
    <scope>NUCLEOTIDE SEQUENCE [LARGE SCALE GENOMIC DNA]</scope>
    <source>
        <tissue evidence="1">Nenye</tissue>
    </source>
</reference>
<name>A0ABD3AT61_9GENT</name>